<evidence type="ECO:0000313" key="3">
    <source>
        <dbReference type="Proteomes" id="UP000034192"/>
    </source>
</evidence>
<accession>A0A0G1GHM0</accession>
<organism evidence="2 3">
    <name type="scientific">Candidatus Woesebacteria bacterium GW2011_GWB1_44_11b</name>
    <dbReference type="NCBI Taxonomy" id="1618580"/>
    <lineage>
        <taxon>Bacteria</taxon>
        <taxon>Candidatus Woeseibacteriota</taxon>
    </lineage>
</organism>
<keyword evidence="1" id="KW-0812">Transmembrane</keyword>
<comment type="caution">
    <text evidence="2">The sequence shown here is derived from an EMBL/GenBank/DDBJ whole genome shotgun (WGS) entry which is preliminary data.</text>
</comment>
<dbReference type="Proteomes" id="UP000034192">
    <property type="component" value="Unassembled WGS sequence"/>
</dbReference>
<protein>
    <recommendedName>
        <fullName evidence="4">Fimbrial assembly family protein</fullName>
    </recommendedName>
</protein>
<sequence>MINLLPSDLGVKGEVAKSVDVVKRIAIIVGAIFLVLVASGIAAIVLLTTQASSIKARQENLKATLGNLEQAEQGIILLRDRIKKSGEVLGNAAVSDKMALLEKTVAALPSGVLMSEADIDPEKIDVTYTSDNSLGLAVLFNSLVASGSFGKVVLTNFSFNPNSGYLTNLELYTK</sequence>
<keyword evidence="1" id="KW-0472">Membrane</keyword>
<name>A0A0G1GHM0_9BACT</name>
<proteinExistence type="predicted"/>
<evidence type="ECO:0000313" key="2">
    <source>
        <dbReference type="EMBL" id="KKT33848.1"/>
    </source>
</evidence>
<keyword evidence="1" id="KW-1133">Transmembrane helix</keyword>
<gene>
    <name evidence="2" type="ORF">UW21_C0007G0010</name>
</gene>
<evidence type="ECO:0008006" key="4">
    <source>
        <dbReference type="Google" id="ProtNLM"/>
    </source>
</evidence>
<dbReference type="EMBL" id="LCHL01000007">
    <property type="protein sequence ID" value="KKT33848.1"/>
    <property type="molecule type" value="Genomic_DNA"/>
</dbReference>
<feature type="transmembrane region" description="Helical" evidence="1">
    <location>
        <begin position="25"/>
        <end position="47"/>
    </location>
</feature>
<evidence type="ECO:0000256" key="1">
    <source>
        <dbReference type="SAM" id="Phobius"/>
    </source>
</evidence>
<dbReference type="AlphaFoldDB" id="A0A0G1GHM0"/>
<reference evidence="2 3" key="1">
    <citation type="journal article" date="2015" name="Nature">
        <title>rRNA introns, odd ribosomes, and small enigmatic genomes across a large radiation of phyla.</title>
        <authorList>
            <person name="Brown C.T."/>
            <person name="Hug L.A."/>
            <person name="Thomas B.C."/>
            <person name="Sharon I."/>
            <person name="Castelle C.J."/>
            <person name="Singh A."/>
            <person name="Wilkins M.J."/>
            <person name="Williams K.H."/>
            <person name="Banfield J.F."/>
        </authorList>
    </citation>
    <scope>NUCLEOTIDE SEQUENCE [LARGE SCALE GENOMIC DNA]</scope>
</reference>